<evidence type="ECO:0000256" key="1">
    <source>
        <dbReference type="SAM" id="MobiDB-lite"/>
    </source>
</evidence>
<proteinExistence type="predicted"/>
<dbReference type="AlphaFoldDB" id="W6JZV3"/>
<keyword evidence="3" id="KW-1185">Reference proteome</keyword>
<accession>W6JZV3</accession>
<feature type="region of interest" description="Disordered" evidence="1">
    <location>
        <begin position="51"/>
        <end position="90"/>
    </location>
</feature>
<evidence type="ECO:0000313" key="3">
    <source>
        <dbReference type="Proteomes" id="UP000035763"/>
    </source>
</evidence>
<name>W6JZV3_9MICO</name>
<sequence length="90" mass="9120">MSRSCPALRTACLGGGQDDRSGRGIPACHPVWAAYGCGSAPDFDRLPLARAGHRESGTESSLASGAGLDDEAGAWHGAGGHTGDPTGMRR</sequence>
<protein>
    <submittedName>
        <fullName evidence="2">Uncharacterized protein</fullName>
    </submittedName>
</protein>
<organism evidence="2 3">
    <name type="scientific">Nostocoides australiense Ben110</name>
    <dbReference type="NCBI Taxonomy" id="1193182"/>
    <lineage>
        <taxon>Bacteria</taxon>
        <taxon>Bacillati</taxon>
        <taxon>Actinomycetota</taxon>
        <taxon>Actinomycetes</taxon>
        <taxon>Micrococcales</taxon>
        <taxon>Intrasporangiaceae</taxon>
        <taxon>Nostocoides</taxon>
    </lineage>
</organism>
<dbReference type="EMBL" id="CAJA01000355">
    <property type="protein sequence ID" value="CCH74270.1"/>
    <property type="molecule type" value="Genomic_DNA"/>
</dbReference>
<evidence type="ECO:0000313" key="2">
    <source>
        <dbReference type="EMBL" id="CCH74270.1"/>
    </source>
</evidence>
<gene>
    <name evidence="2" type="ORF">BN11_4180007</name>
</gene>
<reference evidence="2 3" key="1">
    <citation type="journal article" date="2013" name="ISME J.">
        <title>A metabolic model for members of the genus Tetrasphaera involved in enhanced biological phosphorus removal.</title>
        <authorList>
            <person name="Kristiansen R."/>
            <person name="Nguyen H.T.T."/>
            <person name="Saunders A.M."/>
            <person name="Nielsen J.L."/>
            <person name="Wimmer R."/>
            <person name="Le V.Q."/>
            <person name="McIlroy S.J."/>
            <person name="Petrovski S."/>
            <person name="Seviour R.J."/>
            <person name="Calteau A."/>
            <person name="Nielsen K.L."/>
            <person name="Nielsen P.H."/>
        </authorList>
    </citation>
    <scope>NUCLEOTIDE SEQUENCE [LARGE SCALE GENOMIC DNA]</scope>
    <source>
        <strain evidence="2 3">Ben110</strain>
    </source>
</reference>
<comment type="caution">
    <text evidence="2">The sequence shown here is derived from an EMBL/GenBank/DDBJ whole genome shotgun (WGS) entry which is preliminary data.</text>
</comment>
<dbReference type="Proteomes" id="UP000035763">
    <property type="component" value="Unassembled WGS sequence"/>
</dbReference>